<feature type="repeat" description="WD" evidence="9">
    <location>
        <begin position="213"/>
        <end position="254"/>
    </location>
</feature>
<feature type="region of interest" description="Disordered" evidence="10">
    <location>
        <begin position="547"/>
        <end position="579"/>
    </location>
</feature>
<proteinExistence type="inferred from homology"/>
<dbReference type="Pfam" id="PF24105">
    <property type="entry name" value="Beta-prop_CAF1B_HIR1"/>
    <property type="match status" value="2"/>
</dbReference>
<keyword evidence="13" id="KW-1185">Reference proteome</keyword>
<feature type="repeat" description="WD" evidence="9">
    <location>
        <begin position="255"/>
        <end position="296"/>
    </location>
</feature>
<dbReference type="InterPro" id="IPR015943">
    <property type="entry name" value="WD40/YVTN_repeat-like_dom_sf"/>
</dbReference>
<dbReference type="PROSITE" id="PS50082">
    <property type="entry name" value="WD_REPEATS_2"/>
    <property type="match status" value="3"/>
</dbReference>
<feature type="compositionally biased region" description="Low complexity" evidence="10">
    <location>
        <begin position="548"/>
        <end position="563"/>
    </location>
</feature>
<dbReference type="EMBL" id="CAJPVJ010010713">
    <property type="protein sequence ID" value="CAG2173374.1"/>
    <property type="molecule type" value="Genomic_DNA"/>
</dbReference>
<protein>
    <recommendedName>
        <fullName evidence="11">CAF1B/HIR1 beta-propeller domain-containing protein</fullName>
    </recommendedName>
</protein>
<dbReference type="InterPro" id="IPR036322">
    <property type="entry name" value="WD40_repeat_dom_sf"/>
</dbReference>
<dbReference type="PROSITE" id="PS00678">
    <property type="entry name" value="WD_REPEATS_1"/>
    <property type="match status" value="1"/>
</dbReference>
<dbReference type="OrthoDB" id="71227at2759"/>
<feature type="region of interest" description="Disordered" evidence="10">
    <location>
        <begin position="59"/>
        <end position="80"/>
    </location>
</feature>
<evidence type="ECO:0000259" key="11">
    <source>
        <dbReference type="Pfam" id="PF24105"/>
    </source>
</evidence>
<dbReference type="GO" id="GO:0033186">
    <property type="term" value="C:CAF-1 complex"/>
    <property type="evidence" value="ECO:0007669"/>
    <property type="project" value="TreeGrafter"/>
</dbReference>
<dbReference type="Proteomes" id="UP000728032">
    <property type="component" value="Unassembled WGS sequence"/>
</dbReference>
<keyword evidence="7" id="KW-0234">DNA repair</keyword>
<keyword evidence="4" id="KW-0677">Repeat</keyword>
<feature type="domain" description="CAF1B/HIR1 beta-propeller" evidence="11">
    <location>
        <begin position="166"/>
        <end position="470"/>
    </location>
</feature>
<evidence type="ECO:0000256" key="4">
    <source>
        <dbReference type="ARBA" id="ARBA00022737"/>
    </source>
</evidence>
<evidence type="ECO:0000256" key="6">
    <source>
        <dbReference type="ARBA" id="ARBA00022853"/>
    </source>
</evidence>
<evidence type="ECO:0000256" key="2">
    <source>
        <dbReference type="ARBA" id="ARBA00007306"/>
    </source>
</evidence>
<evidence type="ECO:0000313" key="12">
    <source>
        <dbReference type="EMBL" id="CAD7656187.1"/>
    </source>
</evidence>
<keyword evidence="8" id="KW-0539">Nucleus</keyword>
<evidence type="ECO:0000256" key="10">
    <source>
        <dbReference type="SAM" id="MobiDB-lite"/>
    </source>
</evidence>
<accession>A0A7R9M9R1</accession>
<dbReference type="PROSITE" id="PS50294">
    <property type="entry name" value="WD_REPEATS_REGION"/>
    <property type="match status" value="2"/>
</dbReference>
<keyword evidence="3 9" id="KW-0853">WD repeat</keyword>
<dbReference type="InterPro" id="IPR055410">
    <property type="entry name" value="Beta-prop_CAF1B_HIR1"/>
</dbReference>
<dbReference type="PANTHER" id="PTHR15271:SF4">
    <property type="entry name" value="CHROMATIN ASSEMBLY FACTOR 1 SUBUNIT B"/>
    <property type="match status" value="1"/>
</dbReference>
<feature type="domain" description="CAF1B/HIR1 beta-propeller" evidence="11">
    <location>
        <begin position="1"/>
        <end position="136"/>
    </location>
</feature>
<evidence type="ECO:0000256" key="9">
    <source>
        <dbReference type="PROSITE-ProRule" id="PRU00221"/>
    </source>
</evidence>
<dbReference type="Gene3D" id="2.130.10.10">
    <property type="entry name" value="YVTN repeat-like/Quinoprotein amine dehydrogenase"/>
    <property type="match status" value="2"/>
</dbReference>
<dbReference type="InterPro" id="IPR019775">
    <property type="entry name" value="WD40_repeat_CS"/>
</dbReference>
<dbReference type="GO" id="GO:0006335">
    <property type="term" value="P:DNA replication-dependent chromatin assembly"/>
    <property type="evidence" value="ECO:0007669"/>
    <property type="project" value="InterPro"/>
</dbReference>
<evidence type="ECO:0000256" key="7">
    <source>
        <dbReference type="ARBA" id="ARBA00023204"/>
    </source>
</evidence>
<gene>
    <name evidence="12" type="ORF">ONB1V03_LOCUS12827</name>
</gene>
<dbReference type="SMART" id="SM00320">
    <property type="entry name" value="WD40"/>
    <property type="match status" value="5"/>
</dbReference>
<dbReference type="GO" id="GO:0006281">
    <property type="term" value="P:DNA repair"/>
    <property type="evidence" value="ECO:0007669"/>
    <property type="project" value="UniProtKB-KW"/>
</dbReference>
<comment type="similarity">
    <text evidence="2">Belongs to the WD repeat HIR1 family.</text>
</comment>
<evidence type="ECO:0000256" key="5">
    <source>
        <dbReference type="ARBA" id="ARBA00022763"/>
    </source>
</evidence>
<comment type="subcellular location">
    <subcellularLocation>
        <location evidence="1">Nucleus</location>
    </subcellularLocation>
</comment>
<dbReference type="EMBL" id="OC925538">
    <property type="protein sequence ID" value="CAD7656187.1"/>
    <property type="molecule type" value="Genomic_DNA"/>
</dbReference>
<dbReference type="AlphaFoldDB" id="A0A7R9M9R1"/>
<sequence>MRSFTPQISWHNRDPILSVDFQNRVLTPSADTKDGNAVSYRMATSGNDSHVIIWKVTTNERTQSSTASTGADQTPAAPKRAPNVGIECLADLTRHQRPVNVIRFSPKLEDNLLAAGDDDSYIYIWKLMDESAVNNTENELKSPSDAPVVNPSVGKKQEFCVKHNANSDDDELQILEQQSSLKTIDGTPNGLENSPFGEEEMISTEVWKPHKILRGHLQDVSDISWSPDGQRLVSASVDNTAIVWDVHKGQKLHKIVEHKGFVQGVTWDPIGKYLATLSADRSMRLIDAKSGRIVYRVHKMRTEDDKSSRLFYDDTLRSFCRRLTFTPGGEFLIAPSGILELTDDNTDNSNEETNKYINTTYIFERKSLNKPSFYLPSKKYTIAVSCCPKLYQLQDNLENQFQFPYRVVFAVATQDSVLFYDSQQSLPFAQVSNIHYLRLTDIKWSPDGRVLIVSSTDGFATFITFEANELGVPYDGPAFNFEEMETSSPVMTGKNSSKLNVSATENIVVTPEVDRNAKPKVATPSITAFFKPTELQRTPEVVVRPLAQQQNQSNCPPQQPNGQTLTPKHESKSPNVLVPRKKIKLTTVETIDLE</sequence>
<keyword evidence="5" id="KW-0227">DNA damage</keyword>
<evidence type="ECO:0000313" key="13">
    <source>
        <dbReference type="Proteomes" id="UP000728032"/>
    </source>
</evidence>
<dbReference type="InterPro" id="IPR045145">
    <property type="entry name" value="PTHR15271"/>
</dbReference>
<evidence type="ECO:0000256" key="1">
    <source>
        <dbReference type="ARBA" id="ARBA00004123"/>
    </source>
</evidence>
<organism evidence="12">
    <name type="scientific">Oppiella nova</name>
    <dbReference type="NCBI Taxonomy" id="334625"/>
    <lineage>
        <taxon>Eukaryota</taxon>
        <taxon>Metazoa</taxon>
        <taxon>Ecdysozoa</taxon>
        <taxon>Arthropoda</taxon>
        <taxon>Chelicerata</taxon>
        <taxon>Arachnida</taxon>
        <taxon>Acari</taxon>
        <taxon>Acariformes</taxon>
        <taxon>Sarcoptiformes</taxon>
        <taxon>Oribatida</taxon>
        <taxon>Brachypylina</taxon>
        <taxon>Oppioidea</taxon>
        <taxon>Oppiidae</taxon>
        <taxon>Oppiella</taxon>
    </lineage>
</organism>
<dbReference type="GO" id="GO:0006334">
    <property type="term" value="P:nucleosome assembly"/>
    <property type="evidence" value="ECO:0007669"/>
    <property type="project" value="TreeGrafter"/>
</dbReference>
<evidence type="ECO:0000256" key="8">
    <source>
        <dbReference type="ARBA" id="ARBA00023242"/>
    </source>
</evidence>
<feature type="repeat" description="WD" evidence="9">
    <location>
        <begin position="92"/>
        <end position="135"/>
    </location>
</feature>
<dbReference type="SUPFAM" id="SSF50978">
    <property type="entry name" value="WD40 repeat-like"/>
    <property type="match status" value="1"/>
</dbReference>
<dbReference type="GO" id="GO:0005634">
    <property type="term" value="C:nucleus"/>
    <property type="evidence" value="ECO:0007669"/>
    <property type="project" value="UniProtKB-SubCell"/>
</dbReference>
<keyword evidence="6" id="KW-0156">Chromatin regulator</keyword>
<reference evidence="12" key="1">
    <citation type="submission" date="2020-11" db="EMBL/GenBank/DDBJ databases">
        <authorList>
            <person name="Tran Van P."/>
        </authorList>
    </citation>
    <scope>NUCLEOTIDE SEQUENCE</scope>
</reference>
<dbReference type="InterPro" id="IPR001680">
    <property type="entry name" value="WD40_rpt"/>
</dbReference>
<name>A0A7R9M9R1_9ACAR</name>
<evidence type="ECO:0000256" key="3">
    <source>
        <dbReference type="ARBA" id="ARBA00022574"/>
    </source>
</evidence>
<dbReference type="PANTHER" id="PTHR15271">
    <property type="entry name" value="CHROMATIN ASSEMBLY FACTOR 1 SUBUNIT B"/>
    <property type="match status" value="1"/>
</dbReference>
<feature type="compositionally biased region" description="Polar residues" evidence="10">
    <location>
        <begin position="59"/>
        <end position="72"/>
    </location>
</feature>